<keyword evidence="3" id="KW-0808">Transferase</keyword>
<dbReference type="PANTHER" id="PTHR43617">
    <property type="entry name" value="L-AMINO ACID N-ACETYLTRANSFERASE"/>
    <property type="match status" value="1"/>
</dbReference>
<accession>A0A1Y6JRM7</accession>
<feature type="domain" description="N-acetyltransferase" evidence="2">
    <location>
        <begin position="54"/>
        <end position="189"/>
    </location>
</feature>
<dbReference type="PROSITE" id="PS51186">
    <property type="entry name" value="GNAT"/>
    <property type="match status" value="1"/>
</dbReference>
<dbReference type="InterPro" id="IPR000182">
    <property type="entry name" value="GNAT_dom"/>
</dbReference>
<dbReference type="InterPro" id="IPR016181">
    <property type="entry name" value="Acyl_CoA_acyltransferase"/>
</dbReference>
<feature type="compositionally biased region" description="Basic residues" evidence="1">
    <location>
        <begin position="7"/>
        <end position="17"/>
    </location>
</feature>
<sequence>MPDRGRPHGRGSGHLIHRPLATAPDPDDASPDHCWLMRRDLTAAIPLAPWPPGVTCVSLTPRHSLQAHSLLTQSHLLEDGQWLHHPDWLDAFEHNPEFDRSRCFVAIDSDRVVGVITCWTSAFIKDLAVYPDYRNRGIGAALLHHLFVHLKRCGEAAVDLKVMENNQVARRLYEKSDLSYVARLAVMRN</sequence>
<dbReference type="Gene3D" id="3.40.630.30">
    <property type="match status" value="1"/>
</dbReference>
<dbReference type="Proteomes" id="UP000196842">
    <property type="component" value="Chromosome I"/>
</dbReference>
<dbReference type="AlphaFoldDB" id="A0A1Y6JRM7"/>
<feature type="region of interest" description="Disordered" evidence="1">
    <location>
        <begin position="1"/>
        <end position="27"/>
    </location>
</feature>
<name>A0A1Y6JRM7_PSEVI</name>
<protein>
    <submittedName>
        <fullName evidence="3">Acetyltransferase</fullName>
    </submittedName>
</protein>
<evidence type="ECO:0000256" key="1">
    <source>
        <dbReference type="SAM" id="MobiDB-lite"/>
    </source>
</evidence>
<dbReference type="GO" id="GO:0016747">
    <property type="term" value="F:acyltransferase activity, transferring groups other than amino-acyl groups"/>
    <property type="evidence" value="ECO:0007669"/>
    <property type="project" value="InterPro"/>
</dbReference>
<gene>
    <name evidence="3" type="ORF">CFBP1590__4205</name>
</gene>
<dbReference type="KEGG" id="pvd:CFBP1590__4205"/>
<organism evidence="3 4">
    <name type="scientific">Pseudomonas viridiflava</name>
    <name type="common">Phytomonas viridiflava</name>
    <dbReference type="NCBI Taxonomy" id="33069"/>
    <lineage>
        <taxon>Bacteria</taxon>
        <taxon>Pseudomonadati</taxon>
        <taxon>Pseudomonadota</taxon>
        <taxon>Gammaproteobacteria</taxon>
        <taxon>Pseudomonadales</taxon>
        <taxon>Pseudomonadaceae</taxon>
        <taxon>Pseudomonas</taxon>
    </lineage>
</organism>
<dbReference type="InterPro" id="IPR050276">
    <property type="entry name" value="MshD_Acetyltransferase"/>
</dbReference>
<evidence type="ECO:0000313" key="3">
    <source>
        <dbReference type="EMBL" id="SMS11791.1"/>
    </source>
</evidence>
<dbReference type="Pfam" id="PF00583">
    <property type="entry name" value="Acetyltransf_1"/>
    <property type="match status" value="1"/>
</dbReference>
<dbReference type="SUPFAM" id="SSF55729">
    <property type="entry name" value="Acyl-CoA N-acyltransferases (Nat)"/>
    <property type="match status" value="1"/>
</dbReference>
<evidence type="ECO:0000259" key="2">
    <source>
        <dbReference type="PROSITE" id="PS51186"/>
    </source>
</evidence>
<reference evidence="3 4" key="1">
    <citation type="submission" date="2017-05" db="EMBL/GenBank/DDBJ databases">
        <authorList>
            <person name="Song R."/>
            <person name="Chenine A.L."/>
            <person name="Ruprecht R.M."/>
        </authorList>
    </citation>
    <scope>NUCLEOTIDE SEQUENCE [LARGE SCALE GENOMIC DNA]</scope>
    <source>
        <strain evidence="3 4">CFBP 1590</strain>
    </source>
</reference>
<dbReference type="EMBL" id="LT855380">
    <property type="protein sequence ID" value="SMS11791.1"/>
    <property type="molecule type" value="Genomic_DNA"/>
</dbReference>
<dbReference type="CDD" id="cd04301">
    <property type="entry name" value="NAT_SF"/>
    <property type="match status" value="1"/>
</dbReference>
<evidence type="ECO:0000313" key="4">
    <source>
        <dbReference type="Proteomes" id="UP000196842"/>
    </source>
</evidence>
<proteinExistence type="predicted"/>